<dbReference type="RefSeq" id="WP_119850988.1">
    <property type="nucleotide sequence ID" value="NZ_CP032412.1"/>
</dbReference>
<evidence type="ECO:0000259" key="1">
    <source>
        <dbReference type="Pfam" id="PF11706"/>
    </source>
</evidence>
<dbReference type="InterPro" id="IPR023286">
    <property type="entry name" value="ABATE_dom_sf"/>
</dbReference>
<gene>
    <name evidence="2" type="ORF">D5F53_31605</name>
</gene>
<dbReference type="Pfam" id="PF07336">
    <property type="entry name" value="ABATE"/>
    <property type="match status" value="1"/>
</dbReference>
<evidence type="ECO:0000313" key="2">
    <source>
        <dbReference type="EMBL" id="AYB47575.1"/>
    </source>
</evidence>
<dbReference type="EMBL" id="CP032412">
    <property type="protein sequence ID" value="AYB47575.1"/>
    <property type="molecule type" value="Genomic_DNA"/>
</dbReference>
<dbReference type="Proteomes" id="UP000266552">
    <property type="component" value="Chromosome"/>
</dbReference>
<dbReference type="Gene3D" id="1.10.3300.10">
    <property type="entry name" value="Jann2411-like domain"/>
    <property type="match status" value="1"/>
</dbReference>
<dbReference type="PANTHER" id="PTHR35525">
    <property type="entry name" value="BLL6575 PROTEIN"/>
    <property type="match status" value="1"/>
</dbReference>
<dbReference type="Pfam" id="PF11706">
    <property type="entry name" value="zf-CGNR"/>
    <property type="match status" value="1"/>
</dbReference>
<feature type="domain" description="Zinc finger CGNR" evidence="1">
    <location>
        <begin position="138"/>
        <end position="180"/>
    </location>
</feature>
<dbReference type="AlphaFoldDB" id="A0A385U1U1"/>
<dbReference type="InterPro" id="IPR010852">
    <property type="entry name" value="ABATE"/>
</dbReference>
<name>A0A385U1U1_PAELA</name>
<sequence>MGNEFEQLEIIADFINTHDERMRYEGDPGLELLSTADDLRTWLLKNGFILKQDAVSEEDLALARNLRGGLRAAIPNNIHDHKEAGFQALNRAAGRFRFAYSFSEASDAIEPVDAQGRGGLARLLILVFRLRENNVWNRLRVCTAADCQWVFVDRSRPGTGKWCSMKACGNRAKNKTYRERAKSMG</sequence>
<dbReference type="SUPFAM" id="SSF160904">
    <property type="entry name" value="Jann2411-like"/>
    <property type="match status" value="1"/>
</dbReference>
<dbReference type="InterPro" id="IPR021005">
    <property type="entry name" value="Znf_CGNR"/>
</dbReference>
<accession>A0A385U1U1</accession>
<organism evidence="2 3">
    <name type="scientific">Paenibacillus lautus</name>
    <name type="common">Bacillus lautus</name>
    <dbReference type="NCBI Taxonomy" id="1401"/>
    <lineage>
        <taxon>Bacteria</taxon>
        <taxon>Bacillati</taxon>
        <taxon>Bacillota</taxon>
        <taxon>Bacilli</taxon>
        <taxon>Bacillales</taxon>
        <taxon>Paenibacillaceae</taxon>
        <taxon>Paenibacillus</taxon>
    </lineage>
</organism>
<dbReference type="KEGG" id="plw:D5F53_31605"/>
<reference evidence="2 3" key="1">
    <citation type="submission" date="2018-09" db="EMBL/GenBank/DDBJ databases">
        <title>Genome Sequence of Paenibacillus lautus Strain E7593-69, Azo Dye-Degrading Bacteria, Isolated from Commercial Tattoo Inks.</title>
        <authorList>
            <person name="Nho S.W."/>
            <person name="Kim S.-J."/>
            <person name="Kweon O."/>
            <person name="Cerniglia C.E."/>
        </authorList>
    </citation>
    <scope>NUCLEOTIDE SEQUENCE [LARGE SCALE GENOMIC DNA]</scope>
    <source>
        <strain evidence="2 3">E7593-69</strain>
    </source>
</reference>
<dbReference type="PANTHER" id="PTHR35525:SF3">
    <property type="entry name" value="BLL6575 PROTEIN"/>
    <property type="match status" value="1"/>
</dbReference>
<evidence type="ECO:0000313" key="3">
    <source>
        <dbReference type="Proteomes" id="UP000266552"/>
    </source>
</evidence>
<protein>
    <submittedName>
        <fullName evidence="2">Zf-CGNR multi-domain protein</fullName>
    </submittedName>
</protein>
<proteinExistence type="predicted"/>
<keyword evidence="3" id="KW-1185">Reference proteome</keyword>